<proteinExistence type="predicted"/>
<dbReference type="PROSITE" id="PS51318">
    <property type="entry name" value="TAT"/>
    <property type="match status" value="1"/>
</dbReference>
<dbReference type="GO" id="GO:0016787">
    <property type="term" value="F:hydrolase activity"/>
    <property type="evidence" value="ECO:0007669"/>
    <property type="project" value="UniProtKB-KW"/>
</dbReference>
<sequence>MSPSPSRGARRTVSGLAATALLALAGPLAAPASPASAATGTGQISTVTYTAAERTAALSYWTLARMKQVSRDVDLGPTGPLSKPWTGKAIPSIGRLFFTDSQGLDTWCTASAVTSGNHSVIMTAAHCARLGSSPVNTYSDIVFVPGYAKGKAPYGRYAVKATVTPRSWAEDTVNDVAAMVVATPAYGKQLTDAVGAQKIAFGRPAGLRVTSFGYPATTPQRGEQLLYCAGTTQQAPEGEQRVPCDLGGGASGGPWLAGFDSATGKGTVVSVNSHGEGHGGTPMYGPTLDKTAKAVYDAAQRG</sequence>
<dbReference type="PANTHER" id="PTHR15462:SF19">
    <property type="entry name" value="PEPTIDASE S1 DOMAIN-CONTAINING PROTEIN"/>
    <property type="match status" value="1"/>
</dbReference>
<feature type="chain" id="PRO_5047381914" evidence="2">
    <location>
        <begin position="38"/>
        <end position="302"/>
    </location>
</feature>
<dbReference type="InterPro" id="IPR050966">
    <property type="entry name" value="Glutamyl_endopeptidase"/>
</dbReference>
<evidence type="ECO:0000313" key="3">
    <source>
        <dbReference type="EMBL" id="MFC4646690.1"/>
    </source>
</evidence>
<evidence type="ECO:0000313" key="4">
    <source>
        <dbReference type="Proteomes" id="UP001595913"/>
    </source>
</evidence>
<gene>
    <name evidence="3" type="ORF">ACFPEU_31950</name>
</gene>
<dbReference type="InterPro" id="IPR018114">
    <property type="entry name" value="TRYPSIN_HIS"/>
</dbReference>
<dbReference type="SUPFAM" id="SSF50494">
    <property type="entry name" value="Trypsin-like serine proteases"/>
    <property type="match status" value="1"/>
</dbReference>
<organism evidence="3 4">
    <name type="scientific">Streptomyces mangrovi</name>
    <dbReference type="NCBI Taxonomy" id="1206892"/>
    <lineage>
        <taxon>Bacteria</taxon>
        <taxon>Bacillati</taxon>
        <taxon>Actinomycetota</taxon>
        <taxon>Actinomycetes</taxon>
        <taxon>Kitasatosporales</taxon>
        <taxon>Streptomycetaceae</taxon>
        <taxon>Streptomyces</taxon>
    </lineage>
</organism>
<keyword evidence="3" id="KW-0378">Hydrolase</keyword>
<evidence type="ECO:0000256" key="2">
    <source>
        <dbReference type="SAM" id="SignalP"/>
    </source>
</evidence>
<protein>
    <submittedName>
        <fullName evidence="3">Trypsin-like serine peptidase</fullName>
        <ecNumber evidence="3">3.4.21.-</ecNumber>
    </submittedName>
</protein>
<dbReference type="EC" id="3.4.21.-" evidence="3"/>
<dbReference type="InterPro" id="IPR043504">
    <property type="entry name" value="Peptidase_S1_PA_chymotrypsin"/>
</dbReference>
<dbReference type="Proteomes" id="UP001595913">
    <property type="component" value="Unassembled WGS sequence"/>
</dbReference>
<dbReference type="RefSeq" id="WP_381176831.1">
    <property type="nucleotide sequence ID" value="NZ_JBHSFR010000020.1"/>
</dbReference>
<evidence type="ECO:0000256" key="1">
    <source>
        <dbReference type="ARBA" id="ARBA00022729"/>
    </source>
</evidence>
<reference evidence="4" key="1">
    <citation type="journal article" date="2019" name="Int. J. Syst. Evol. Microbiol.">
        <title>The Global Catalogue of Microorganisms (GCM) 10K type strain sequencing project: providing services to taxonomists for standard genome sequencing and annotation.</title>
        <authorList>
            <consortium name="The Broad Institute Genomics Platform"/>
            <consortium name="The Broad Institute Genome Sequencing Center for Infectious Disease"/>
            <person name="Wu L."/>
            <person name="Ma J."/>
        </authorList>
    </citation>
    <scope>NUCLEOTIDE SEQUENCE [LARGE SCALE GENOMIC DNA]</scope>
    <source>
        <strain evidence="4">CGMCC 4.7117</strain>
    </source>
</reference>
<dbReference type="PROSITE" id="PS00134">
    <property type="entry name" value="TRYPSIN_HIS"/>
    <property type="match status" value="1"/>
</dbReference>
<feature type="signal peptide" evidence="2">
    <location>
        <begin position="1"/>
        <end position="37"/>
    </location>
</feature>
<dbReference type="EMBL" id="JBHSFR010000020">
    <property type="protein sequence ID" value="MFC4646690.1"/>
    <property type="molecule type" value="Genomic_DNA"/>
</dbReference>
<dbReference type="InterPro" id="IPR009003">
    <property type="entry name" value="Peptidase_S1_PA"/>
</dbReference>
<keyword evidence="4" id="KW-1185">Reference proteome</keyword>
<comment type="caution">
    <text evidence="3">The sequence shown here is derived from an EMBL/GenBank/DDBJ whole genome shotgun (WGS) entry which is preliminary data.</text>
</comment>
<accession>A0ABV9IZ56</accession>
<dbReference type="PANTHER" id="PTHR15462">
    <property type="entry name" value="SERINE PROTEASE"/>
    <property type="match status" value="1"/>
</dbReference>
<dbReference type="Gene3D" id="2.40.10.10">
    <property type="entry name" value="Trypsin-like serine proteases"/>
    <property type="match status" value="2"/>
</dbReference>
<name>A0ABV9IZ56_9ACTN</name>
<dbReference type="InterPro" id="IPR006311">
    <property type="entry name" value="TAT_signal"/>
</dbReference>
<keyword evidence="1 2" id="KW-0732">Signal</keyword>